<protein>
    <recommendedName>
        <fullName evidence="3">DNA (cytosine-5-)-methyltransferase</fullName>
    </recommendedName>
</protein>
<dbReference type="EMBL" id="ASSY01000008">
    <property type="protein sequence ID" value="EOS51125.1"/>
    <property type="molecule type" value="Genomic_DNA"/>
</dbReference>
<evidence type="ECO:0000313" key="1">
    <source>
        <dbReference type="EMBL" id="EOS51125.1"/>
    </source>
</evidence>
<sequence>MKVLELFAGTRSIGRAFERHGHEVLSVDWDEQFPDIDIQDDVMNVYARDIVERIGHVDVVWASPDCTTYSIAAISHHRTREDSGNLAGVSDYARACDRVNMHLHNLMLMLSPPPMVH</sequence>
<dbReference type="Proteomes" id="UP000014204">
    <property type="component" value="Unassembled WGS sequence"/>
</dbReference>
<dbReference type="HOGENOM" id="CLU_2081115_0_0_11"/>
<dbReference type="Gene3D" id="3.40.50.150">
    <property type="entry name" value="Vaccinia Virus protein VP39"/>
    <property type="match status" value="1"/>
</dbReference>
<reference evidence="1 2" key="1">
    <citation type="submission" date="2013-04" db="EMBL/GenBank/DDBJ databases">
        <title>The Genome Sequence of Enterorhabdus caecimuris B7.</title>
        <authorList>
            <consortium name="The Broad Institute Genomics Platform"/>
            <consortium name="The Broad Institute Genome Sequencing Center for Infectious Disease"/>
            <person name="Earl A."/>
            <person name="Xavier R."/>
            <person name="Elson C."/>
            <person name="Duck W."/>
            <person name="Walker B."/>
            <person name="Young S."/>
            <person name="Zeng Q."/>
            <person name="Gargeya S."/>
            <person name="Fitzgerald M."/>
            <person name="Haas B."/>
            <person name="Abouelleil A."/>
            <person name="Allen A.W."/>
            <person name="Alvarado L."/>
            <person name="Arachchi H.M."/>
            <person name="Berlin A.M."/>
            <person name="Chapman S.B."/>
            <person name="Gainer-Dewar J."/>
            <person name="Goldberg J."/>
            <person name="Griggs A."/>
            <person name="Gujja S."/>
            <person name="Hansen M."/>
            <person name="Howarth C."/>
            <person name="Imamovic A."/>
            <person name="Ireland A."/>
            <person name="Larimer J."/>
            <person name="McCowan C."/>
            <person name="Murphy C."/>
            <person name="Pearson M."/>
            <person name="Poon T.W."/>
            <person name="Priest M."/>
            <person name="Roberts A."/>
            <person name="Saif S."/>
            <person name="Shea T."/>
            <person name="Sisk P."/>
            <person name="Sykes S."/>
            <person name="Wortman J."/>
            <person name="Nusbaum C."/>
            <person name="Birren B."/>
        </authorList>
    </citation>
    <scope>NUCLEOTIDE SEQUENCE [LARGE SCALE GENOMIC DNA]</scope>
    <source>
        <strain evidence="1 2">B7</strain>
    </source>
</reference>
<evidence type="ECO:0008006" key="3">
    <source>
        <dbReference type="Google" id="ProtNLM"/>
    </source>
</evidence>
<dbReference type="STRING" id="1235794.C811_01543"/>
<dbReference type="PATRIC" id="fig|1235794.3.peg.1530"/>
<accession>R9KXK4</accession>
<gene>
    <name evidence="1" type="ORF">C811_01543</name>
</gene>
<evidence type="ECO:0000313" key="2">
    <source>
        <dbReference type="Proteomes" id="UP000014204"/>
    </source>
</evidence>
<keyword evidence="2" id="KW-1185">Reference proteome</keyword>
<dbReference type="RefSeq" id="WP_016309743.1">
    <property type="nucleotide sequence ID" value="NZ_KE159646.1"/>
</dbReference>
<comment type="caution">
    <text evidence="1">The sequence shown here is derived from an EMBL/GenBank/DDBJ whole genome shotgun (WGS) entry which is preliminary data.</text>
</comment>
<proteinExistence type="predicted"/>
<dbReference type="InterPro" id="IPR029063">
    <property type="entry name" value="SAM-dependent_MTases_sf"/>
</dbReference>
<dbReference type="eggNOG" id="COG0270">
    <property type="taxonomic scope" value="Bacteria"/>
</dbReference>
<dbReference type="GeneID" id="82192045"/>
<name>R9KXK4_9ACTN</name>
<dbReference type="AlphaFoldDB" id="R9KXK4"/>
<dbReference type="SUPFAM" id="SSF53335">
    <property type="entry name" value="S-adenosyl-L-methionine-dependent methyltransferases"/>
    <property type="match status" value="1"/>
</dbReference>
<organism evidence="1 2">
    <name type="scientific">Adlercreutzia caecimuris B7</name>
    <dbReference type="NCBI Taxonomy" id="1235794"/>
    <lineage>
        <taxon>Bacteria</taxon>
        <taxon>Bacillati</taxon>
        <taxon>Actinomycetota</taxon>
        <taxon>Coriobacteriia</taxon>
        <taxon>Eggerthellales</taxon>
        <taxon>Eggerthellaceae</taxon>
        <taxon>Adlercreutzia</taxon>
    </lineage>
</organism>